<name>Q0CUE1_ASPTN</name>
<feature type="transmembrane region" description="Helical" evidence="5">
    <location>
        <begin position="478"/>
        <end position="496"/>
    </location>
</feature>
<dbReference type="VEuPathDB" id="FungiDB:ATEG_02693"/>
<evidence type="ECO:0000256" key="2">
    <source>
        <dbReference type="ARBA" id="ARBA00022692"/>
    </source>
</evidence>
<keyword evidence="2 5" id="KW-0812">Transmembrane</keyword>
<dbReference type="GeneID" id="4317223"/>
<keyword evidence="3 5" id="KW-1133">Transmembrane helix</keyword>
<accession>Q0CUE1</accession>
<evidence type="ECO:0000256" key="4">
    <source>
        <dbReference type="ARBA" id="ARBA00023136"/>
    </source>
</evidence>
<dbReference type="Proteomes" id="UP000007963">
    <property type="component" value="Unassembled WGS sequence"/>
</dbReference>
<comment type="subcellular location">
    <subcellularLocation>
        <location evidence="1">Membrane</location>
        <topology evidence="1">Multi-pass membrane protein</topology>
    </subcellularLocation>
</comment>
<keyword evidence="4 5" id="KW-0472">Membrane</keyword>
<evidence type="ECO:0000256" key="5">
    <source>
        <dbReference type="SAM" id="Phobius"/>
    </source>
</evidence>
<organism evidence="6 7">
    <name type="scientific">Aspergillus terreus (strain NIH 2624 / FGSC A1156)</name>
    <dbReference type="NCBI Taxonomy" id="341663"/>
    <lineage>
        <taxon>Eukaryota</taxon>
        <taxon>Fungi</taxon>
        <taxon>Dikarya</taxon>
        <taxon>Ascomycota</taxon>
        <taxon>Pezizomycotina</taxon>
        <taxon>Eurotiomycetes</taxon>
        <taxon>Eurotiomycetidae</taxon>
        <taxon>Eurotiales</taxon>
        <taxon>Aspergillaceae</taxon>
        <taxon>Aspergillus</taxon>
        <taxon>Aspergillus subgen. Circumdati</taxon>
    </lineage>
</organism>
<sequence length="525" mass="59393">MSSPPHYRLGETKSQCMSDCKGEYVSLLSRQLRSAFPQFVANLQDQSPVQREQGRAAVLEYSASECSETHIFQDSTELQSYLTPDHLPQQGTPKRRLFVLEDLPRNFIEVIGCHLSVPPSFFAAHWYDPATPTFNYRSPFTRFCNDRFIIRYPTSHHISLCEKPAEHHNIYAWNSNVNRYLYMYDPKSPLVDDPKSYHALSFWATGARDDGSWDAVLLVDPPLADTIKSTKTSKIVRIKPQSSDTESSGMGSLYPDIHELYPNVHTSTWATPSPSYVSMFEDILSLSNLRTHDVTNDPKQSASIARQLVISIFLAFLRRRYLNLLGLQSRFSYSQAINRCDYLRSFMDGSLSTWQHELFGFIVNVKFRLNVLLKEIEDNMTALGLSPDVISGTAAIPSWERDGWTAVHDSCTTVLNMTNMLLESYLQFVTVEEAQSSNRVAKSLARITVLTTLFIPLSTVAAILSMNETFLPGSRFDWVFWVVSLPILLVIAVVYGKKSFPVVPGGVGGKKRYILPFFRDKSSGV</sequence>
<protein>
    <submittedName>
        <fullName evidence="6">Uncharacterized protein</fullName>
    </submittedName>
</protein>
<gene>
    <name evidence="6" type="ORF">ATEG_02693</name>
</gene>
<dbReference type="AlphaFoldDB" id="Q0CUE1"/>
<reference evidence="7" key="1">
    <citation type="submission" date="2005-09" db="EMBL/GenBank/DDBJ databases">
        <title>Annotation of the Aspergillus terreus NIH2624 genome.</title>
        <authorList>
            <person name="Birren B.W."/>
            <person name="Lander E.S."/>
            <person name="Galagan J.E."/>
            <person name="Nusbaum C."/>
            <person name="Devon K."/>
            <person name="Henn M."/>
            <person name="Ma L.-J."/>
            <person name="Jaffe D.B."/>
            <person name="Butler J."/>
            <person name="Alvarez P."/>
            <person name="Gnerre S."/>
            <person name="Grabherr M."/>
            <person name="Kleber M."/>
            <person name="Mauceli E.W."/>
            <person name="Brockman W."/>
            <person name="Rounsley S."/>
            <person name="Young S.K."/>
            <person name="LaButti K."/>
            <person name="Pushparaj V."/>
            <person name="DeCaprio D."/>
            <person name="Crawford M."/>
            <person name="Koehrsen M."/>
            <person name="Engels R."/>
            <person name="Montgomery P."/>
            <person name="Pearson M."/>
            <person name="Howarth C."/>
            <person name="Larson L."/>
            <person name="Luoma S."/>
            <person name="White J."/>
            <person name="Alvarado L."/>
            <person name="Kodira C.D."/>
            <person name="Zeng Q."/>
            <person name="Oleary S."/>
            <person name="Yandava C."/>
            <person name="Denning D.W."/>
            <person name="Nierman W.C."/>
            <person name="Milne T."/>
            <person name="Madden K."/>
        </authorList>
    </citation>
    <scope>NUCLEOTIDE SEQUENCE [LARGE SCALE GENOMIC DNA]</scope>
    <source>
        <strain evidence="7">NIH 2624 / FGSC A1156</strain>
    </source>
</reference>
<dbReference type="InterPro" id="IPR045863">
    <property type="entry name" value="CorA_TM1_TM2"/>
</dbReference>
<dbReference type="OMA" id="YHALSFW"/>
<dbReference type="Pfam" id="PF01544">
    <property type="entry name" value="CorA"/>
    <property type="match status" value="1"/>
</dbReference>
<dbReference type="EMBL" id="CH476596">
    <property type="protein sequence ID" value="EAU37655.1"/>
    <property type="molecule type" value="Genomic_DNA"/>
</dbReference>
<evidence type="ECO:0000313" key="6">
    <source>
        <dbReference type="EMBL" id="EAU37655.1"/>
    </source>
</evidence>
<dbReference type="STRING" id="341663.Q0CUE1"/>
<dbReference type="GO" id="GO:0046873">
    <property type="term" value="F:metal ion transmembrane transporter activity"/>
    <property type="evidence" value="ECO:0007669"/>
    <property type="project" value="InterPro"/>
</dbReference>
<dbReference type="eggNOG" id="ENOG502SJAE">
    <property type="taxonomic scope" value="Eukaryota"/>
</dbReference>
<dbReference type="OrthoDB" id="3231000at2759"/>
<feature type="transmembrane region" description="Helical" evidence="5">
    <location>
        <begin position="444"/>
        <end position="466"/>
    </location>
</feature>
<evidence type="ECO:0000256" key="3">
    <source>
        <dbReference type="ARBA" id="ARBA00022989"/>
    </source>
</evidence>
<dbReference type="InterPro" id="IPR002523">
    <property type="entry name" value="MgTranspt_CorA/ZnTranspt_ZntB"/>
</dbReference>
<evidence type="ECO:0000313" key="7">
    <source>
        <dbReference type="Proteomes" id="UP000007963"/>
    </source>
</evidence>
<dbReference type="HOGENOM" id="CLU_491890_0_0_1"/>
<dbReference type="SUPFAM" id="SSF144083">
    <property type="entry name" value="Magnesium transport protein CorA, transmembrane region"/>
    <property type="match status" value="1"/>
</dbReference>
<dbReference type="RefSeq" id="XP_001211871.1">
    <property type="nucleotide sequence ID" value="XM_001211871.1"/>
</dbReference>
<evidence type="ECO:0000256" key="1">
    <source>
        <dbReference type="ARBA" id="ARBA00004141"/>
    </source>
</evidence>
<proteinExistence type="predicted"/>
<dbReference type="GO" id="GO:0016020">
    <property type="term" value="C:membrane"/>
    <property type="evidence" value="ECO:0007669"/>
    <property type="project" value="UniProtKB-SubCell"/>
</dbReference>
<dbReference type="Gene3D" id="1.20.58.340">
    <property type="entry name" value="Magnesium transport protein CorA, transmembrane region"/>
    <property type="match status" value="1"/>
</dbReference>